<keyword evidence="3" id="KW-1185">Reference proteome</keyword>
<dbReference type="SUPFAM" id="SSF55729">
    <property type="entry name" value="Acyl-CoA N-acyltransferases (Nat)"/>
    <property type="match status" value="1"/>
</dbReference>
<protein>
    <submittedName>
        <fullName evidence="2">Acetyltransferase</fullName>
    </submittedName>
</protein>
<dbReference type="EMBL" id="JAGGLB010000003">
    <property type="protein sequence ID" value="MBP1989881.1"/>
    <property type="molecule type" value="Genomic_DNA"/>
</dbReference>
<evidence type="ECO:0000259" key="1">
    <source>
        <dbReference type="PROSITE" id="PS51186"/>
    </source>
</evidence>
<dbReference type="Gene3D" id="3.40.630.30">
    <property type="match status" value="1"/>
</dbReference>
<accession>A0ABS4IS88</accession>
<name>A0ABS4IS88_9BACL</name>
<dbReference type="PANTHER" id="PTHR39173">
    <property type="entry name" value="ACETYLTRANSFERASE"/>
    <property type="match status" value="1"/>
</dbReference>
<reference evidence="2 3" key="1">
    <citation type="submission" date="2021-03" db="EMBL/GenBank/DDBJ databases">
        <title>Genomic Encyclopedia of Type Strains, Phase IV (KMG-IV): sequencing the most valuable type-strain genomes for metagenomic binning, comparative biology and taxonomic classification.</title>
        <authorList>
            <person name="Goeker M."/>
        </authorList>
    </citation>
    <scope>NUCLEOTIDE SEQUENCE [LARGE SCALE GENOMIC DNA]</scope>
    <source>
        <strain evidence="2 3">DSM 26048</strain>
    </source>
</reference>
<feature type="domain" description="N-acetyltransferase" evidence="1">
    <location>
        <begin position="31"/>
        <end position="175"/>
    </location>
</feature>
<dbReference type="PANTHER" id="PTHR39173:SF1">
    <property type="entry name" value="ACETYLTRANSFERASE"/>
    <property type="match status" value="1"/>
</dbReference>
<dbReference type="InterPro" id="IPR016181">
    <property type="entry name" value="Acyl_CoA_acyltransferase"/>
</dbReference>
<evidence type="ECO:0000313" key="2">
    <source>
        <dbReference type="EMBL" id="MBP1989881.1"/>
    </source>
</evidence>
<dbReference type="Proteomes" id="UP001519287">
    <property type="component" value="Unassembled WGS sequence"/>
</dbReference>
<evidence type="ECO:0000313" key="3">
    <source>
        <dbReference type="Proteomes" id="UP001519287"/>
    </source>
</evidence>
<comment type="caution">
    <text evidence="2">The sequence shown here is derived from an EMBL/GenBank/DDBJ whole genome shotgun (WGS) entry which is preliminary data.</text>
</comment>
<sequence length="178" mass="20558">MISKLLLVKPSSEYYEEYLSFYNEWKSSGEDMVPWVIEKDPSDFIQYVSFLYSQDSEEKINIEAFVPHSTYWLVDSQQTVLGAFNIRHRLNEKLYNCGGRIGYGIRPSQRRKGYATSLLSLTLEKTRALGLDTVLVVCDKGNMGSERTIIKNGGRFDSEFVEEDSGNIVRRFWIDLNV</sequence>
<organism evidence="2 3">
    <name type="scientific">Paenibacillus eucommiae</name>
    <dbReference type="NCBI Taxonomy" id="1355755"/>
    <lineage>
        <taxon>Bacteria</taxon>
        <taxon>Bacillati</taxon>
        <taxon>Bacillota</taxon>
        <taxon>Bacilli</taxon>
        <taxon>Bacillales</taxon>
        <taxon>Paenibacillaceae</taxon>
        <taxon>Paenibacillus</taxon>
    </lineage>
</organism>
<dbReference type="PROSITE" id="PS51186">
    <property type="entry name" value="GNAT"/>
    <property type="match status" value="1"/>
</dbReference>
<gene>
    <name evidence="2" type="ORF">J2Z66_001479</name>
</gene>
<dbReference type="InterPro" id="IPR000182">
    <property type="entry name" value="GNAT_dom"/>
</dbReference>
<dbReference type="RefSeq" id="WP_209970664.1">
    <property type="nucleotide sequence ID" value="NZ_JAGGLB010000003.1"/>
</dbReference>
<dbReference type="Pfam" id="PF13302">
    <property type="entry name" value="Acetyltransf_3"/>
    <property type="match status" value="1"/>
</dbReference>
<proteinExistence type="predicted"/>
<dbReference type="CDD" id="cd04301">
    <property type="entry name" value="NAT_SF"/>
    <property type="match status" value="1"/>
</dbReference>